<dbReference type="PANTHER" id="PTHR43272">
    <property type="entry name" value="LONG-CHAIN-FATTY-ACID--COA LIGASE"/>
    <property type="match status" value="1"/>
</dbReference>
<name>A0A9N9DJ47_9GLOM</name>
<evidence type="ECO:0000256" key="2">
    <source>
        <dbReference type="ARBA" id="ARBA00022840"/>
    </source>
</evidence>
<dbReference type="InterPro" id="IPR000873">
    <property type="entry name" value="AMP-dep_synth/lig_dom"/>
</dbReference>
<dbReference type="EMBL" id="CAJVPS010008342">
    <property type="protein sequence ID" value="CAG8642510.1"/>
    <property type="molecule type" value="Genomic_DNA"/>
</dbReference>
<dbReference type="GO" id="GO:0005783">
    <property type="term" value="C:endoplasmic reticulum"/>
    <property type="evidence" value="ECO:0007669"/>
    <property type="project" value="TreeGrafter"/>
</dbReference>
<proteinExistence type="predicted"/>
<feature type="signal peptide" evidence="3">
    <location>
        <begin position="1"/>
        <end position="24"/>
    </location>
</feature>
<keyword evidence="1" id="KW-0547">Nucleotide-binding</keyword>
<dbReference type="Proteomes" id="UP000789508">
    <property type="component" value="Unassembled WGS sequence"/>
</dbReference>
<dbReference type="SUPFAM" id="SSF56801">
    <property type="entry name" value="Acetyl-CoA synthetase-like"/>
    <property type="match status" value="1"/>
</dbReference>
<dbReference type="GO" id="GO:0005524">
    <property type="term" value="F:ATP binding"/>
    <property type="evidence" value="ECO:0007669"/>
    <property type="project" value="UniProtKB-KW"/>
</dbReference>
<feature type="chain" id="PRO_5040451666" evidence="3">
    <location>
        <begin position="25"/>
        <end position="515"/>
    </location>
</feature>
<keyword evidence="2" id="KW-0067">ATP-binding</keyword>
<reference evidence="5" key="1">
    <citation type="submission" date="2021-06" db="EMBL/GenBank/DDBJ databases">
        <authorList>
            <person name="Kallberg Y."/>
            <person name="Tangrot J."/>
            <person name="Rosling A."/>
        </authorList>
    </citation>
    <scope>NUCLEOTIDE SEQUENCE</scope>
    <source>
        <strain evidence="5">FL130A</strain>
    </source>
</reference>
<dbReference type="InterPro" id="IPR042099">
    <property type="entry name" value="ANL_N_sf"/>
</dbReference>
<evidence type="ECO:0000313" key="5">
    <source>
        <dbReference type="EMBL" id="CAG8642510.1"/>
    </source>
</evidence>
<accession>A0A9N9DJ47</accession>
<dbReference type="AlphaFoldDB" id="A0A9N9DJ47"/>
<evidence type="ECO:0000259" key="4">
    <source>
        <dbReference type="Pfam" id="PF00501"/>
    </source>
</evidence>
<dbReference type="GO" id="GO:0004467">
    <property type="term" value="F:long-chain fatty acid-CoA ligase activity"/>
    <property type="evidence" value="ECO:0007669"/>
    <property type="project" value="TreeGrafter"/>
</dbReference>
<protein>
    <submittedName>
        <fullName evidence="5">8846_t:CDS:1</fullName>
    </submittedName>
</protein>
<comment type="caution">
    <text evidence="5">The sequence shown here is derived from an EMBL/GenBank/DDBJ whole genome shotgun (WGS) entry which is preliminary data.</text>
</comment>
<evidence type="ECO:0000256" key="1">
    <source>
        <dbReference type="ARBA" id="ARBA00022741"/>
    </source>
</evidence>
<dbReference type="Pfam" id="PF00501">
    <property type="entry name" value="AMP-binding"/>
    <property type="match status" value="1"/>
</dbReference>
<evidence type="ECO:0000313" key="6">
    <source>
        <dbReference type="Proteomes" id="UP000789508"/>
    </source>
</evidence>
<sequence length="515" mass="56279">MEIDLLSIILLFLIVLFTFLSIRDAPSPDVHPLLLTSQSDVARVRYPEETSVYKSCQAQHGLSFLSSPNKYVKTVVDLFQNGASTGGNLFGSRKEKVNERITNFGSGLIKFTELSPQKHDLIGIFMENRPAAAHYSLISVSLSSSRPLLQDIINAINITGLTTIIVSPETLPIIFSASPAAKTLKYIILATTATTSVSLDTEQKARSLGLELKTFEDIERLGIENKIEREPRAIELTHSNIVASVAGITAAAPTAHKLKSSDVHLSYLTLAVTFERTFVAALLFAGAAIAFHSGDTSKIFNDAQEVKPTVFTSDPQFLTKFQETILQTYGNRLFFKKALDAKLSWLKKGRLVGNSIWDALVLKDVKAKFGGQIRVIFSATGPISQSTLDFLRATVGSQVIQTYGLTECTGVVAANSFYDYQPANTDKSSILESHVGPPLPCNEIKLINCEAKGYNVEDIPNPRGEICVHGPNVMKGYYKNTGETAKVIDSNGWLHTGDIGMILPNGTLKIIHVNW</sequence>
<dbReference type="PANTHER" id="PTHR43272:SF33">
    <property type="entry name" value="AMP-BINDING DOMAIN-CONTAINING PROTEIN-RELATED"/>
    <property type="match status" value="1"/>
</dbReference>
<dbReference type="Gene3D" id="3.40.50.12780">
    <property type="entry name" value="N-terminal domain of ligase-like"/>
    <property type="match status" value="1"/>
</dbReference>
<dbReference type="GO" id="GO:0016020">
    <property type="term" value="C:membrane"/>
    <property type="evidence" value="ECO:0007669"/>
    <property type="project" value="TreeGrafter"/>
</dbReference>
<organism evidence="5 6">
    <name type="scientific">Ambispora leptoticha</name>
    <dbReference type="NCBI Taxonomy" id="144679"/>
    <lineage>
        <taxon>Eukaryota</taxon>
        <taxon>Fungi</taxon>
        <taxon>Fungi incertae sedis</taxon>
        <taxon>Mucoromycota</taxon>
        <taxon>Glomeromycotina</taxon>
        <taxon>Glomeromycetes</taxon>
        <taxon>Archaeosporales</taxon>
        <taxon>Ambisporaceae</taxon>
        <taxon>Ambispora</taxon>
    </lineage>
</organism>
<keyword evidence="3" id="KW-0732">Signal</keyword>
<gene>
    <name evidence="5" type="ORF">ALEPTO_LOCUS9756</name>
</gene>
<keyword evidence="6" id="KW-1185">Reference proteome</keyword>
<evidence type="ECO:0000256" key="3">
    <source>
        <dbReference type="SAM" id="SignalP"/>
    </source>
</evidence>
<dbReference type="OrthoDB" id="1700726at2759"/>
<feature type="domain" description="AMP-dependent synthetase/ligase" evidence="4">
    <location>
        <begin position="231"/>
        <end position="478"/>
    </location>
</feature>